<feature type="domain" description="DUF7025" evidence="2">
    <location>
        <begin position="377"/>
        <end position="477"/>
    </location>
</feature>
<dbReference type="STRING" id="398673.A0A2P4ZNK5"/>
<evidence type="ECO:0000256" key="1">
    <source>
        <dbReference type="SAM" id="MobiDB-lite"/>
    </source>
</evidence>
<dbReference type="GeneID" id="29983377"/>
<feature type="compositionally biased region" description="Basic and acidic residues" evidence="1">
    <location>
        <begin position="210"/>
        <end position="225"/>
    </location>
</feature>
<reference evidence="3 4" key="1">
    <citation type="journal article" date="2016" name="Genome Announc.">
        <title>Draft Whole-Genome Sequence of Trichoderma gamsii T6085, a Promising Biocontrol Agent of Fusarium Head Blight on Wheat.</title>
        <authorList>
            <person name="Baroncelli R."/>
            <person name="Zapparata A."/>
            <person name="Piaggeschi G."/>
            <person name="Sarrocco S."/>
            <person name="Vannacci G."/>
        </authorList>
    </citation>
    <scope>NUCLEOTIDE SEQUENCE [LARGE SCALE GENOMIC DNA]</scope>
    <source>
        <strain evidence="3 4">T6085</strain>
    </source>
</reference>
<feature type="region of interest" description="Disordered" evidence="1">
    <location>
        <begin position="48"/>
        <end position="86"/>
    </location>
</feature>
<evidence type="ECO:0000259" key="2">
    <source>
        <dbReference type="Pfam" id="PF22942"/>
    </source>
</evidence>
<dbReference type="Proteomes" id="UP000054821">
    <property type="component" value="Unassembled WGS sequence"/>
</dbReference>
<feature type="compositionally biased region" description="Low complexity" evidence="1">
    <location>
        <begin position="185"/>
        <end position="207"/>
    </location>
</feature>
<name>A0A2P4ZNK5_9HYPO</name>
<dbReference type="EMBL" id="JPDN02000016">
    <property type="protein sequence ID" value="PON25882.1"/>
    <property type="molecule type" value="Genomic_DNA"/>
</dbReference>
<gene>
    <name evidence="3" type="ORF">TGAM01_v205319</name>
</gene>
<feature type="compositionally biased region" description="Basic and acidic residues" evidence="1">
    <location>
        <begin position="1"/>
        <end position="10"/>
    </location>
</feature>
<feature type="compositionally biased region" description="Low complexity" evidence="1">
    <location>
        <begin position="55"/>
        <end position="65"/>
    </location>
</feature>
<accession>A0A2P4ZNK5</accession>
<feature type="region of interest" description="Disordered" evidence="1">
    <location>
        <begin position="1"/>
        <end position="25"/>
    </location>
</feature>
<evidence type="ECO:0000313" key="3">
    <source>
        <dbReference type="EMBL" id="PON25882.1"/>
    </source>
</evidence>
<keyword evidence="4" id="KW-1185">Reference proteome</keyword>
<feature type="region of interest" description="Disordered" evidence="1">
    <location>
        <begin position="178"/>
        <end position="225"/>
    </location>
</feature>
<protein>
    <recommendedName>
        <fullName evidence="2">DUF7025 domain-containing protein</fullName>
    </recommendedName>
</protein>
<dbReference type="InterPro" id="IPR054289">
    <property type="entry name" value="DUF7025"/>
</dbReference>
<organism evidence="3 4">
    <name type="scientific">Trichoderma gamsii</name>
    <dbReference type="NCBI Taxonomy" id="398673"/>
    <lineage>
        <taxon>Eukaryota</taxon>
        <taxon>Fungi</taxon>
        <taxon>Dikarya</taxon>
        <taxon>Ascomycota</taxon>
        <taxon>Pezizomycotina</taxon>
        <taxon>Sordariomycetes</taxon>
        <taxon>Hypocreomycetidae</taxon>
        <taxon>Hypocreales</taxon>
        <taxon>Hypocreaceae</taxon>
        <taxon>Trichoderma</taxon>
    </lineage>
</organism>
<feature type="compositionally biased region" description="Basic and acidic residues" evidence="1">
    <location>
        <begin position="77"/>
        <end position="86"/>
    </location>
</feature>
<dbReference type="PANTHER" id="PTHR46411:SF1">
    <property type="entry name" value="FAMILY ATPASE, PUTATIVE (AFU_ORTHOLOGUE AFUA_7G05752)-RELATED"/>
    <property type="match status" value="1"/>
</dbReference>
<comment type="caution">
    <text evidence="3">The sequence shown here is derived from an EMBL/GenBank/DDBJ whole genome shotgun (WGS) entry which is preliminary data.</text>
</comment>
<dbReference type="PANTHER" id="PTHR46411">
    <property type="entry name" value="FAMILY ATPASE, PUTATIVE-RELATED"/>
    <property type="match status" value="1"/>
</dbReference>
<dbReference type="Pfam" id="PF22942">
    <property type="entry name" value="DUF7025"/>
    <property type="match status" value="1"/>
</dbReference>
<proteinExistence type="predicted"/>
<sequence length="844" mass="96090">MDSPKKENAVRDVLSPVFSHPNKGVSDIDQSFAVIGSKHHYSRAVCGTSEDGAYSSSESLERTSSPARKRRKATRNGAKELPHGSRIAEQRDELVQSVIILGSKVDPSPPAYRDWLLLKSENLQERLDEGLQKFMDEMDGGHSPCMHLDPPATSPSYVYTMNNKGSPNSSMNLDKQCLDSPPVLSPGASISPVPSSVSTPRVSSKKSPFIKREQSTKSEATYSERRVSPKFRRVDRYWDATEQKYITMEPAAEPSHRDAAQVENAFFVIRRDLNCDKVHVKTTVEIRDSSLRRCLQNVIGNISGVNFAEGNPVLDPKTLFLYLDDFRSHYELAEATLYNINGCRPKEKWDEIFEKRRCLGILIEYLEQDFAEAKRNLDSMLSKGVITFDLSWALWKPSTLIYSPTYRYHDVPSVSVVSCTDKRKSQSSTDSQYSVDSIFVDFDGKTLAYKPLKREIQHFNGAVNITNLPFYPLQYHKDEVQIRRSLIERGAKFVSLQGIHHKSFTGIAFQLVDGKNETMARCLEEQSRIMVDPVGFRKAHPEFFKIRDLPSQYTTDDETFNDGVQPQSLMDLCTETAADDQHNLASDVELINDSHISSNTSPQREYTKKANLEMATNNLLLICSPVVVGYSLASLEWLEFDVRGIEEVNWNEEAWDSLVLDEKMKELIKASVASRVFNSAFDVNNQLLAKRKGLTKKYDYLGAERNNLVATVSRHLESFRGIIFLTCNTIQIKVFEEAYQSRIDFVQKFEKPDRKGKSIILERAIRRVTGQDLWKTEAFSDKDYGKLVENNLSGRDVERAVELALSLAEARKEALGVRHLRDVMDMQEKFRCDFGRKDYRDYFS</sequence>
<dbReference type="RefSeq" id="XP_018663332.1">
    <property type="nucleotide sequence ID" value="XM_018803294.1"/>
</dbReference>
<dbReference type="AlphaFoldDB" id="A0A2P4ZNK5"/>
<evidence type="ECO:0000313" key="4">
    <source>
        <dbReference type="Proteomes" id="UP000054821"/>
    </source>
</evidence>